<dbReference type="EMBL" id="CP128399">
    <property type="protein sequence ID" value="WJW67031.1"/>
    <property type="molecule type" value="Genomic_DNA"/>
</dbReference>
<organism evidence="1 2">
    <name type="scientific">Candidatus Chlorohelix allophototropha</name>
    <dbReference type="NCBI Taxonomy" id="3003348"/>
    <lineage>
        <taxon>Bacteria</taxon>
        <taxon>Bacillati</taxon>
        <taxon>Chloroflexota</taxon>
        <taxon>Chloroflexia</taxon>
        <taxon>Candidatus Chloroheliales</taxon>
        <taxon>Candidatus Chloroheliaceae</taxon>
        <taxon>Candidatus Chlorohelix</taxon>
    </lineage>
</organism>
<gene>
    <name evidence="1" type="ORF">OZ401_000279</name>
</gene>
<keyword evidence="2" id="KW-1185">Reference proteome</keyword>
<reference evidence="1" key="1">
    <citation type="journal article" date="2024" name="Nature">
        <title>Anoxygenic phototroph of the Chloroflexota uses a type I reaction centre.</title>
        <authorList>
            <person name="Tsuji J.M."/>
            <person name="Shaw N.A."/>
            <person name="Nagashima S."/>
            <person name="Venkiteswaran J.J."/>
            <person name="Schiff S.L."/>
            <person name="Watanabe T."/>
            <person name="Fukui M."/>
            <person name="Hanada S."/>
            <person name="Tank M."/>
            <person name="Neufeld J.D."/>
        </authorList>
    </citation>
    <scope>NUCLEOTIDE SEQUENCE</scope>
    <source>
        <strain evidence="1">L227-S17</strain>
    </source>
</reference>
<name>A0ABY9B2N0_9CHLR</name>
<sequence length="53" mass="6291">MVPRDGFEASRPYTASSREQGAVIHKGRGVFYFPVNLPHHCIKFPERWRGWRY</sequence>
<dbReference type="RefSeq" id="WP_341468926.1">
    <property type="nucleotide sequence ID" value="NZ_CP128399.1"/>
</dbReference>
<evidence type="ECO:0000313" key="2">
    <source>
        <dbReference type="Proteomes" id="UP001431572"/>
    </source>
</evidence>
<proteinExistence type="predicted"/>
<evidence type="ECO:0000313" key="1">
    <source>
        <dbReference type="EMBL" id="WJW67031.1"/>
    </source>
</evidence>
<accession>A0ABY9B2N0</accession>
<dbReference type="Proteomes" id="UP001431572">
    <property type="component" value="Chromosome 1"/>
</dbReference>
<protein>
    <submittedName>
        <fullName evidence="1">Uncharacterized protein</fullName>
    </submittedName>
</protein>